<accession>A0AAE3NRR3</accession>
<evidence type="ECO:0000313" key="2">
    <source>
        <dbReference type="Proteomes" id="UP001220964"/>
    </source>
</evidence>
<proteinExistence type="predicted"/>
<dbReference type="Pfam" id="PF20001">
    <property type="entry name" value="DUF6428"/>
    <property type="match status" value="1"/>
</dbReference>
<keyword evidence="2" id="KW-1185">Reference proteome</keyword>
<dbReference type="Proteomes" id="UP001220964">
    <property type="component" value="Unassembled WGS sequence"/>
</dbReference>
<dbReference type="AlphaFoldDB" id="A0AAE3NRR3"/>
<dbReference type="EMBL" id="JARGYC010000018">
    <property type="protein sequence ID" value="MDF0600851.1"/>
    <property type="molecule type" value="Genomic_DNA"/>
</dbReference>
<reference evidence="1" key="1">
    <citation type="submission" date="2023-03" db="EMBL/GenBank/DDBJ databases">
        <title>Multiphase analysis and comparison of six strains from genera Psychromarinibacter, Lutimaribacter, and Maritimibacter, including a novel species: Psychromarinibacter sediminicola sp. nov.</title>
        <authorList>
            <person name="Wang Y.-H."/>
            <person name="Ye M.-Q."/>
            <person name="Du Z.-J."/>
        </authorList>
    </citation>
    <scope>NUCLEOTIDE SEQUENCE</scope>
    <source>
        <strain evidence="1">C21-152</strain>
    </source>
</reference>
<evidence type="ECO:0000313" key="1">
    <source>
        <dbReference type="EMBL" id="MDF0600851.1"/>
    </source>
</evidence>
<comment type="caution">
    <text evidence="1">The sequence shown here is derived from an EMBL/GenBank/DDBJ whole genome shotgun (WGS) entry which is preliminary data.</text>
</comment>
<name>A0AAE3NRR3_9RHOB</name>
<gene>
    <name evidence="1" type="ORF">P1J78_08920</name>
</gene>
<dbReference type="RefSeq" id="WP_275566991.1">
    <property type="nucleotide sequence ID" value="NZ_JARGYC010000018.1"/>
</dbReference>
<sequence length="153" mass="16273">MTDRPATLDAFLTTLRSADPNLPTRFRTPGGDLGAGFHITELKHADIESIDCGGRRSRFREAVVQVLDGRGPRAMPAGKMAAILARSLTEIPGLGDAPFAVECAPANRGLTRYRADVPRIEDGHLVIALSPEHAVCKPMADRAGCAPKTPCCA</sequence>
<organism evidence="1 2">
    <name type="scientific">Psychromarinibacter sediminicola</name>
    <dbReference type="NCBI Taxonomy" id="3033385"/>
    <lineage>
        <taxon>Bacteria</taxon>
        <taxon>Pseudomonadati</taxon>
        <taxon>Pseudomonadota</taxon>
        <taxon>Alphaproteobacteria</taxon>
        <taxon>Rhodobacterales</taxon>
        <taxon>Paracoccaceae</taxon>
        <taxon>Psychromarinibacter</taxon>
    </lineage>
</organism>
<dbReference type="InterPro" id="IPR045534">
    <property type="entry name" value="DUF6428"/>
</dbReference>
<protein>
    <submittedName>
        <fullName evidence="1">DUF6428 family protein</fullName>
    </submittedName>
</protein>